<sequence>MANESGGPSVPGLSETASTTLSRSSTAATSASSAAVSIPAPSAAGALSGGEGSGVGDPCAVDLLDVARVAQQVETERFRGPGSVRVVAPAKVNLFLDIGEVRPDGYHEAVSIMHALLLHDVLHLRLAPAREAGLSVDLTCRSRGGVAPLDVAPEDNIVTKAVRRFAQALERDVDETVAVHVEKRIPAQAGLGGGSSDAAAALVGVARLWGVSEDDPRIEEVARSLGADVPFFLRGGCACFTGVGDVFSHELAPSNACVALIKPEGGVSTSAAYRAFDACPQRIAPADRRAALDARHAADVPLRNNLTVASEQLLPVLAEVRAWASGHADVQAALMSGSGSAVFAVCPSFDAAARVAAQAQARGWWARATMFAPVRAAMVGAR</sequence>
<dbReference type="InterPro" id="IPR036554">
    <property type="entry name" value="GHMP_kinase_C_sf"/>
</dbReference>
<dbReference type="SUPFAM" id="SSF55060">
    <property type="entry name" value="GHMP Kinase, C-terminal domain"/>
    <property type="match status" value="1"/>
</dbReference>
<evidence type="ECO:0000256" key="9">
    <source>
        <dbReference type="HAMAP-Rule" id="MF_00061"/>
    </source>
</evidence>
<dbReference type="InterPro" id="IPR013750">
    <property type="entry name" value="GHMP_kinase_C_dom"/>
</dbReference>
<dbReference type="GO" id="GO:0016114">
    <property type="term" value="P:terpenoid biosynthetic process"/>
    <property type="evidence" value="ECO:0007669"/>
    <property type="project" value="UniProtKB-UniRule"/>
</dbReference>
<keyword evidence="7 9" id="KW-0067">ATP-binding</keyword>
<dbReference type="InterPro" id="IPR020568">
    <property type="entry name" value="Ribosomal_Su5_D2-typ_SF"/>
</dbReference>
<evidence type="ECO:0000256" key="5">
    <source>
        <dbReference type="ARBA" id="ARBA00022741"/>
    </source>
</evidence>
<feature type="compositionally biased region" description="Low complexity" evidence="10">
    <location>
        <begin position="14"/>
        <end position="37"/>
    </location>
</feature>
<evidence type="ECO:0000256" key="2">
    <source>
        <dbReference type="ARBA" id="ARBA00012052"/>
    </source>
</evidence>
<dbReference type="GO" id="GO:0019288">
    <property type="term" value="P:isopentenyl diphosphate biosynthetic process, methylerythritol 4-phosphate pathway"/>
    <property type="evidence" value="ECO:0007669"/>
    <property type="project" value="UniProtKB-UniRule"/>
</dbReference>
<dbReference type="Proteomes" id="UP000789325">
    <property type="component" value="Unassembled WGS sequence"/>
</dbReference>
<protein>
    <recommendedName>
        <fullName evidence="3 9">4-diphosphocytidyl-2-C-methyl-D-erythritol kinase</fullName>
        <shortName evidence="9">CMK</shortName>
        <ecNumber evidence="2 9">2.7.1.148</ecNumber>
    </recommendedName>
    <alternativeName>
        <fullName evidence="8 9">4-(cytidine-5'-diphospho)-2-C-methyl-D-erythritol kinase</fullName>
    </alternativeName>
</protein>
<dbReference type="InterPro" id="IPR004424">
    <property type="entry name" value="IspE"/>
</dbReference>
<evidence type="ECO:0000256" key="6">
    <source>
        <dbReference type="ARBA" id="ARBA00022777"/>
    </source>
</evidence>
<keyword evidence="6 9" id="KW-0418">Kinase</keyword>
<dbReference type="HAMAP" id="MF_00061">
    <property type="entry name" value="IspE"/>
    <property type="match status" value="1"/>
</dbReference>
<dbReference type="InterPro" id="IPR006204">
    <property type="entry name" value="GHMP_kinase_N_dom"/>
</dbReference>
<evidence type="ECO:0000256" key="10">
    <source>
        <dbReference type="SAM" id="MobiDB-lite"/>
    </source>
</evidence>
<feature type="domain" description="GHMP kinase N-terminal" evidence="11">
    <location>
        <begin position="156"/>
        <end position="236"/>
    </location>
</feature>
<keyword evidence="9" id="KW-0414">Isoprene biosynthesis</keyword>
<feature type="binding site" evidence="9">
    <location>
        <begin position="186"/>
        <end position="196"/>
    </location>
    <ligand>
        <name>ATP</name>
        <dbReference type="ChEBI" id="CHEBI:30616"/>
    </ligand>
</feature>
<feature type="domain" description="GHMP kinase C-terminal" evidence="12">
    <location>
        <begin position="306"/>
        <end position="362"/>
    </location>
</feature>
<comment type="caution">
    <text evidence="13">The sequence shown here is derived from an EMBL/GenBank/DDBJ whole genome shotgun (WGS) entry which is preliminary data.</text>
</comment>
<dbReference type="PANTHER" id="PTHR43527">
    <property type="entry name" value="4-DIPHOSPHOCYTIDYL-2-C-METHYL-D-ERYTHRITOL KINASE, CHLOROPLASTIC"/>
    <property type="match status" value="1"/>
</dbReference>
<dbReference type="EMBL" id="DYZL01000190">
    <property type="protein sequence ID" value="HJH43964.1"/>
    <property type="molecule type" value="Genomic_DNA"/>
</dbReference>
<dbReference type="EC" id="2.7.1.148" evidence="2 9"/>
<feature type="active site" evidence="9">
    <location>
        <position position="91"/>
    </location>
</feature>
<evidence type="ECO:0000259" key="11">
    <source>
        <dbReference type="Pfam" id="PF00288"/>
    </source>
</evidence>
<gene>
    <name evidence="9 13" type="primary">ispE</name>
    <name evidence="13" type="ORF">K8V16_09230</name>
</gene>
<evidence type="ECO:0000256" key="4">
    <source>
        <dbReference type="ARBA" id="ARBA00022679"/>
    </source>
</evidence>
<comment type="pathway">
    <text evidence="9">Isoprenoid biosynthesis; isopentenyl diphosphate biosynthesis via DXP pathway; isopentenyl diphosphate from 1-deoxy-D-xylulose 5-phosphate: step 3/6.</text>
</comment>
<reference evidence="13" key="2">
    <citation type="submission" date="2021-09" db="EMBL/GenBank/DDBJ databases">
        <authorList>
            <person name="Gilroy R."/>
        </authorList>
    </citation>
    <scope>NUCLEOTIDE SEQUENCE</scope>
    <source>
        <strain evidence="13">USAMLcec12-2067</strain>
    </source>
</reference>
<dbReference type="NCBIfam" id="TIGR00154">
    <property type="entry name" value="ispE"/>
    <property type="match status" value="1"/>
</dbReference>
<evidence type="ECO:0000256" key="7">
    <source>
        <dbReference type="ARBA" id="ARBA00022840"/>
    </source>
</evidence>
<organism evidence="13 14">
    <name type="scientific">Rubneribacter badeniensis</name>
    <dbReference type="NCBI Taxonomy" id="2070688"/>
    <lineage>
        <taxon>Bacteria</taxon>
        <taxon>Bacillati</taxon>
        <taxon>Actinomycetota</taxon>
        <taxon>Coriobacteriia</taxon>
        <taxon>Eggerthellales</taxon>
        <taxon>Eggerthellaceae</taxon>
        <taxon>Rubneribacter</taxon>
    </lineage>
</organism>
<accession>A0A9D2VLR2</accession>
<feature type="active site" evidence="9">
    <location>
        <position position="228"/>
    </location>
</feature>
<dbReference type="GO" id="GO:0050515">
    <property type="term" value="F:4-(cytidine 5'-diphospho)-2-C-methyl-D-erythritol kinase activity"/>
    <property type="evidence" value="ECO:0007669"/>
    <property type="project" value="UniProtKB-UniRule"/>
</dbReference>
<keyword evidence="5 9" id="KW-0547">Nucleotide-binding</keyword>
<comment type="catalytic activity">
    <reaction evidence="9">
        <text>4-CDP-2-C-methyl-D-erythritol + ATP = 4-CDP-2-C-methyl-D-erythritol 2-phosphate + ADP + H(+)</text>
        <dbReference type="Rhea" id="RHEA:18437"/>
        <dbReference type="ChEBI" id="CHEBI:15378"/>
        <dbReference type="ChEBI" id="CHEBI:30616"/>
        <dbReference type="ChEBI" id="CHEBI:57823"/>
        <dbReference type="ChEBI" id="CHEBI:57919"/>
        <dbReference type="ChEBI" id="CHEBI:456216"/>
        <dbReference type="EC" id="2.7.1.148"/>
    </reaction>
</comment>
<feature type="region of interest" description="Disordered" evidence="10">
    <location>
        <begin position="1"/>
        <end position="37"/>
    </location>
</feature>
<evidence type="ECO:0000256" key="3">
    <source>
        <dbReference type="ARBA" id="ARBA00017473"/>
    </source>
</evidence>
<reference evidence="13" key="1">
    <citation type="journal article" date="2021" name="PeerJ">
        <title>Extensive microbial diversity within the chicken gut microbiome revealed by metagenomics and culture.</title>
        <authorList>
            <person name="Gilroy R."/>
            <person name="Ravi A."/>
            <person name="Getino M."/>
            <person name="Pursley I."/>
            <person name="Horton D.L."/>
            <person name="Alikhan N.F."/>
            <person name="Baker D."/>
            <person name="Gharbi K."/>
            <person name="Hall N."/>
            <person name="Watson M."/>
            <person name="Adriaenssens E.M."/>
            <person name="Foster-Nyarko E."/>
            <person name="Jarju S."/>
            <person name="Secka A."/>
            <person name="Antonio M."/>
            <person name="Oren A."/>
            <person name="Chaudhuri R.R."/>
            <person name="La Ragione R."/>
            <person name="Hildebrand F."/>
            <person name="Pallen M.J."/>
        </authorList>
    </citation>
    <scope>NUCLEOTIDE SEQUENCE</scope>
    <source>
        <strain evidence="13">USAMLcec12-2067</strain>
    </source>
</reference>
<name>A0A9D2VLR2_9ACTN</name>
<dbReference type="AlphaFoldDB" id="A0A9D2VLR2"/>
<keyword evidence="4 9" id="KW-0808">Transferase</keyword>
<dbReference type="PANTHER" id="PTHR43527:SF2">
    <property type="entry name" value="4-DIPHOSPHOCYTIDYL-2-C-METHYL-D-ERYTHRITOL KINASE, CHLOROPLASTIC"/>
    <property type="match status" value="1"/>
</dbReference>
<evidence type="ECO:0000313" key="13">
    <source>
        <dbReference type="EMBL" id="HJH43964.1"/>
    </source>
</evidence>
<proteinExistence type="inferred from homology"/>
<evidence type="ECO:0000259" key="12">
    <source>
        <dbReference type="Pfam" id="PF08544"/>
    </source>
</evidence>
<dbReference type="Pfam" id="PF00288">
    <property type="entry name" value="GHMP_kinases_N"/>
    <property type="match status" value="1"/>
</dbReference>
<dbReference type="GO" id="GO:0005524">
    <property type="term" value="F:ATP binding"/>
    <property type="evidence" value="ECO:0007669"/>
    <property type="project" value="UniProtKB-UniRule"/>
</dbReference>
<dbReference type="Pfam" id="PF08544">
    <property type="entry name" value="GHMP_kinases_C"/>
    <property type="match status" value="1"/>
</dbReference>
<comment type="function">
    <text evidence="9">Catalyzes the phosphorylation of the position 2 hydroxy group of 4-diphosphocytidyl-2C-methyl-D-erythritol.</text>
</comment>
<evidence type="ECO:0000313" key="14">
    <source>
        <dbReference type="Proteomes" id="UP000789325"/>
    </source>
</evidence>
<evidence type="ECO:0000256" key="8">
    <source>
        <dbReference type="ARBA" id="ARBA00032554"/>
    </source>
</evidence>
<dbReference type="Gene3D" id="3.30.230.10">
    <property type="match status" value="1"/>
</dbReference>
<evidence type="ECO:0000256" key="1">
    <source>
        <dbReference type="ARBA" id="ARBA00009684"/>
    </source>
</evidence>
<comment type="similarity">
    <text evidence="1 9">Belongs to the GHMP kinase family. IspE subfamily.</text>
</comment>
<dbReference type="Gene3D" id="3.30.70.890">
    <property type="entry name" value="GHMP kinase, C-terminal domain"/>
    <property type="match status" value="1"/>
</dbReference>
<dbReference type="InterPro" id="IPR014721">
    <property type="entry name" value="Ribsml_uS5_D2-typ_fold_subgr"/>
</dbReference>
<dbReference type="SUPFAM" id="SSF54211">
    <property type="entry name" value="Ribosomal protein S5 domain 2-like"/>
    <property type="match status" value="1"/>
</dbReference>